<reference evidence="2 3" key="1">
    <citation type="submission" date="2024-04" db="EMBL/GenBank/DDBJ databases">
        <title>Luteolibacter sp. isolated from soil.</title>
        <authorList>
            <person name="An J."/>
        </authorList>
    </citation>
    <scope>NUCLEOTIDE SEQUENCE [LARGE SCALE GENOMIC DNA]</scope>
    <source>
        <strain evidence="2 3">Y139</strain>
    </source>
</reference>
<proteinExistence type="predicted"/>
<accession>A0ABU9ARP8</accession>
<sequence>MIRLLTKQLANRAENDLGADDDGEDANSKREKFSQVRRLQ</sequence>
<evidence type="ECO:0000256" key="1">
    <source>
        <dbReference type="SAM" id="MobiDB-lite"/>
    </source>
</evidence>
<dbReference type="EMBL" id="JBBUKT010000002">
    <property type="protein sequence ID" value="MEK7950396.1"/>
    <property type="molecule type" value="Genomic_DNA"/>
</dbReference>
<evidence type="ECO:0000313" key="3">
    <source>
        <dbReference type="Proteomes" id="UP001371305"/>
    </source>
</evidence>
<keyword evidence="3" id="KW-1185">Reference proteome</keyword>
<gene>
    <name evidence="2" type="ORF">WKV53_07810</name>
</gene>
<comment type="caution">
    <text evidence="2">The sequence shown here is derived from an EMBL/GenBank/DDBJ whole genome shotgun (WGS) entry which is preliminary data.</text>
</comment>
<feature type="region of interest" description="Disordered" evidence="1">
    <location>
        <begin position="11"/>
        <end position="40"/>
    </location>
</feature>
<name>A0ABU9ARP8_9BACT</name>
<evidence type="ECO:0000313" key="2">
    <source>
        <dbReference type="EMBL" id="MEK7950396.1"/>
    </source>
</evidence>
<dbReference type="RefSeq" id="WP_341403931.1">
    <property type="nucleotide sequence ID" value="NZ_JBBUKT010000002.1"/>
</dbReference>
<protein>
    <submittedName>
        <fullName evidence="2">Uncharacterized protein</fullName>
    </submittedName>
</protein>
<dbReference type="Proteomes" id="UP001371305">
    <property type="component" value="Unassembled WGS sequence"/>
</dbReference>
<organism evidence="2 3">
    <name type="scientific">Luteolibacter soli</name>
    <dbReference type="NCBI Taxonomy" id="3135280"/>
    <lineage>
        <taxon>Bacteria</taxon>
        <taxon>Pseudomonadati</taxon>
        <taxon>Verrucomicrobiota</taxon>
        <taxon>Verrucomicrobiia</taxon>
        <taxon>Verrucomicrobiales</taxon>
        <taxon>Verrucomicrobiaceae</taxon>
        <taxon>Luteolibacter</taxon>
    </lineage>
</organism>